<dbReference type="InterPro" id="IPR043781">
    <property type="entry name" value="DUF5723"/>
</dbReference>
<accession>A0A1G7S0M4</accession>
<dbReference type="AlphaFoldDB" id="A0A1G7S0M4"/>
<evidence type="ECO:0000313" key="2">
    <source>
        <dbReference type="EMBL" id="SDG16568.1"/>
    </source>
</evidence>
<evidence type="ECO:0000259" key="1">
    <source>
        <dbReference type="Pfam" id="PF18990"/>
    </source>
</evidence>
<reference evidence="3" key="1">
    <citation type="submission" date="2016-10" db="EMBL/GenBank/DDBJ databases">
        <authorList>
            <person name="Varghese N."/>
            <person name="Submissions S."/>
        </authorList>
    </citation>
    <scope>NUCLEOTIDE SEQUENCE [LARGE SCALE GENOMIC DNA]</scope>
    <source>
        <strain evidence="3">BP1-148</strain>
    </source>
</reference>
<gene>
    <name evidence="2" type="ORF">SAMN04487901_101159</name>
</gene>
<sequence length="481" mass="53038">MAAVLTATAGTMMAQDLTSAYFTDDFKYRHDMNPAYGNDQGYVAIPVLGNFNFKLQGSFGVGDVLFKNPDYGKKPGAKKTTTFLHPDISYDEAMKGFDKDGNNLIFDMDIPIVSVGFKGMGGYNTVELKERNHFAMSMPYSFFDFAKSMSNKDYYFDDMGARAWGYAELGLGHSRQIFDNLRVGAKVKILLGAAYADLSMEGMHAQLNDNNQWILEGKAKGEINMKGGKFKTKHKEYKSVPDKYYDEVTGIDTDGAGIGGWGLGFDLGGIYEFKDCSVDWLDGLKVSLALTDLGFISWSNTMVAESSGNPFVFEGFQMKYKDGKFENGGDDISDDLADFANMEDKGDKGGKTTGLASTVRVGLEYPMPFYDKLSAGALYTHHFDGIYNWNDWRLSANVAPLNWLNGGINLGMTSFCTTMGWVLNVHPSGFNFFLGMDHIIGKTGANMVPLDSNVSFNLGMNIAFGSKKKKENNADLNTLTF</sequence>
<dbReference type="STRING" id="645274.SAMN04487901_101159"/>
<proteinExistence type="predicted"/>
<feature type="domain" description="DUF5723" evidence="1">
    <location>
        <begin position="34"/>
        <end position="437"/>
    </location>
</feature>
<keyword evidence="3" id="KW-1185">Reference proteome</keyword>
<organism evidence="2 3">
    <name type="scientific">Prevotella communis</name>
    <dbReference type="NCBI Taxonomy" id="2913614"/>
    <lineage>
        <taxon>Bacteria</taxon>
        <taxon>Pseudomonadati</taxon>
        <taxon>Bacteroidota</taxon>
        <taxon>Bacteroidia</taxon>
        <taxon>Bacteroidales</taxon>
        <taxon>Prevotellaceae</taxon>
        <taxon>Prevotella</taxon>
    </lineage>
</organism>
<dbReference type="EMBL" id="FNCQ01000001">
    <property type="protein sequence ID" value="SDG16568.1"/>
    <property type="molecule type" value="Genomic_DNA"/>
</dbReference>
<evidence type="ECO:0000313" key="3">
    <source>
        <dbReference type="Proteomes" id="UP000198779"/>
    </source>
</evidence>
<protein>
    <recommendedName>
        <fullName evidence="1">DUF5723 domain-containing protein</fullName>
    </recommendedName>
</protein>
<dbReference type="Pfam" id="PF18990">
    <property type="entry name" value="DUF5723"/>
    <property type="match status" value="1"/>
</dbReference>
<dbReference type="Proteomes" id="UP000198779">
    <property type="component" value="Unassembled WGS sequence"/>
</dbReference>
<name>A0A1G7S0M4_9BACT</name>